<dbReference type="GO" id="GO:0097272">
    <property type="term" value="P:ammonium homeostasis"/>
    <property type="evidence" value="ECO:0007669"/>
    <property type="project" value="TreeGrafter"/>
</dbReference>
<dbReference type="GO" id="GO:0005886">
    <property type="term" value="C:plasma membrane"/>
    <property type="evidence" value="ECO:0007669"/>
    <property type="project" value="TreeGrafter"/>
</dbReference>
<dbReference type="EMBL" id="LGRX02016953">
    <property type="protein sequence ID" value="KAK3261365.1"/>
    <property type="molecule type" value="Genomic_DNA"/>
</dbReference>
<dbReference type="InterPro" id="IPR024041">
    <property type="entry name" value="NH4_transpt_AmtB-like_dom"/>
</dbReference>
<evidence type="ECO:0000256" key="2">
    <source>
        <dbReference type="ARBA" id="ARBA00005887"/>
    </source>
</evidence>
<comment type="caution">
    <text evidence="10">The sequence shown here is derived from an EMBL/GenBank/DDBJ whole genome shotgun (WGS) entry which is preliminary data.</text>
</comment>
<evidence type="ECO:0000313" key="11">
    <source>
        <dbReference type="Proteomes" id="UP001190700"/>
    </source>
</evidence>
<protein>
    <recommendedName>
        <fullName evidence="9">Ammonium transporter AmtB-like domain-containing protein</fullName>
    </recommendedName>
</protein>
<feature type="transmembrane region" description="Helical" evidence="8">
    <location>
        <begin position="121"/>
        <end position="142"/>
    </location>
</feature>
<feature type="transmembrane region" description="Helical" evidence="8">
    <location>
        <begin position="70"/>
        <end position="90"/>
    </location>
</feature>
<reference evidence="10 11" key="1">
    <citation type="journal article" date="2015" name="Genome Biol. Evol.">
        <title>Comparative Genomics of a Bacterivorous Green Alga Reveals Evolutionary Causalities and Consequences of Phago-Mixotrophic Mode of Nutrition.</title>
        <authorList>
            <person name="Burns J.A."/>
            <person name="Paasch A."/>
            <person name="Narechania A."/>
            <person name="Kim E."/>
        </authorList>
    </citation>
    <scope>NUCLEOTIDE SEQUENCE [LARGE SCALE GENOMIC DNA]</scope>
    <source>
        <strain evidence="10 11">PLY_AMNH</strain>
    </source>
</reference>
<keyword evidence="6 8" id="KW-0472">Membrane</keyword>
<keyword evidence="5 8" id="KW-1133">Transmembrane helix</keyword>
<evidence type="ECO:0000256" key="5">
    <source>
        <dbReference type="ARBA" id="ARBA00022989"/>
    </source>
</evidence>
<feature type="domain" description="Ammonium transporter AmtB-like" evidence="9">
    <location>
        <begin position="27"/>
        <end position="271"/>
    </location>
</feature>
<feature type="transmembrane region" description="Helical" evidence="8">
    <location>
        <begin position="226"/>
        <end position="247"/>
    </location>
</feature>
<dbReference type="GO" id="GO:0008519">
    <property type="term" value="F:ammonium channel activity"/>
    <property type="evidence" value="ECO:0007669"/>
    <property type="project" value="InterPro"/>
</dbReference>
<proteinExistence type="inferred from homology"/>
<dbReference type="PANTHER" id="PTHR11730:SF6">
    <property type="entry name" value="AMMONIUM TRANSPORTER"/>
    <property type="match status" value="1"/>
</dbReference>
<dbReference type="SUPFAM" id="SSF111352">
    <property type="entry name" value="Ammonium transporter"/>
    <property type="match status" value="1"/>
</dbReference>
<name>A0AAE0KUW1_9CHLO</name>
<dbReference type="Gene3D" id="1.10.3430.10">
    <property type="entry name" value="Ammonium transporter AmtB like domains"/>
    <property type="match status" value="1"/>
</dbReference>
<dbReference type="InterPro" id="IPR029020">
    <property type="entry name" value="Ammonium/urea_transptr"/>
</dbReference>
<organism evidence="10 11">
    <name type="scientific">Cymbomonas tetramitiformis</name>
    <dbReference type="NCBI Taxonomy" id="36881"/>
    <lineage>
        <taxon>Eukaryota</taxon>
        <taxon>Viridiplantae</taxon>
        <taxon>Chlorophyta</taxon>
        <taxon>Pyramimonadophyceae</taxon>
        <taxon>Pyramimonadales</taxon>
        <taxon>Pyramimonadaceae</taxon>
        <taxon>Cymbomonas</taxon>
    </lineage>
</organism>
<keyword evidence="3" id="KW-0813">Transport</keyword>
<evidence type="ECO:0000256" key="8">
    <source>
        <dbReference type="SAM" id="Phobius"/>
    </source>
</evidence>
<evidence type="ECO:0000256" key="6">
    <source>
        <dbReference type="ARBA" id="ARBA00023136"/>
    </source>
</evidence>
<dbReference type="Pfam" id="PF00909">
    <property type="entry name" value="Ammonium_transp"/>
    <property type="match status" value="1"/>
</dbReference>
<dbReference type="Proteomes" id="UP001190700">
    <property type="component" value="Unassembled WGS sequence"/>
</dbReference>
<keyword evidence="4 8" id="KW-0812">Transmembrane</keyword>
<evidence type="ECO:0000256" key="3">
    <source>
        <dbReference type="ARBA" id="ARBA00022448"/>
    </source>
</evidence>
<evidence type="ECO:0000256" key="4">
    <source>
        <dbReference type="ARBA" id="ARBA00022692"/>
    </source>
</evidence>
<dbReference type="AlphaFoldDB" id="A0AAE0KUW1"/>
<feature type="non-terminal residue" evidence="10">
    <location>
        <position position="303"/>
    </location>
</feature>
<sequence>ALAQVELDDETWEAGITYSQPDAYYCENINFEPASAINMLYGTFVLWMGWYAFNCGSTGGSTHGLEVESAHVAITTTLAAGAALNIGLIWSGIRRNGLFDITDASAACLGGLVAITPGCAVVEQSVSIIIGVIGAIAVLLALELLEKLQIDDPCGASAVHGGGGIVGILCVGFFHSGTKHSKIKCLDDPNDSWTYAPVCSPDCSGGDFDPRGLFYGGGAELLWVQFYGLGAILAWSAVLTIVTVAVIDKALGLRMTVREELDGPDISEHGYSCMAAYDVLTYPAPPAPHSTNPRTAPTHPQLA</sequence>
<feature type="non-terminal residue" evidence="10">
    <location>
        <position position="1"/>
    </location>
</feature>
<comment type="subcellular location">
    <subcellularLocation>
        <location evidence="1">Membrane</location>
        <topology evidence="1">Multi-pass membrane protein</topology>
    </subcellularLocation>
</comment>
<keyword evidence="7" id="KW-0924">Ammonia transport</keyword>
<feature type="transmembrane region" description="Helical" evidence="8">
    <location>
        <begin position="154"/>
        <end position="174"/>
    </location>
</feature>
<comment type="similarity">
    <text evidence="2">Belongs to the ammonia transporter channel (TC 1.A.11.2) family.</text>
</comment>
<evidence type="ECO:0000259" key="9">
    <source>
        <dbReference type="Pfam" id="PF00909"/>
    </source>
</evidence>
<keyword evidence="11" id="KW-1185">Reference proteome</keyword>
<accession>A0AAE0KUW1</accession>
<evidence type="ECO:0000313" key="10">
    <source>
        <dbReference type="EMBL" id="KAK3261365.1"/>
    </source>
</evidence>
<gene>
    <name evidence="10" type="ORF">CYMTET_29724</name>
</gene>
<evidence type="ECO:0000256" key="1">
    <source>
        <dbReference type="ARBA" id="ARBA00004141"/>
    </source>
</evidence>
<evidence type="ECO:0000256" key="7">
    <source>
        <dbReference type="ARBA" id="ARBA00023177"/>
    </source>
</evidence>
<dbReference type="PANTHER" id="PTHR11730">
    <property type="entry name" value="AMMONIUM TRANSPORTER"/>
    <property type="match status" value="1"/>
</dbReference>